<dbReference type="EMBL" id="AFPZ01000002">
    <property type="protein sequence ID" value="EGQ27952.1"/>
    <property type="molecule type" value="Genomic_DNA"/>
</dbReference>
<dbReference type="RefSeq" id="WP_009496558.1">
    <property type="nucleotide sequence ID" value="NZ_GL982997.1"/>
</dbReference>
<protein>
    <submittedName>
        <fullName evidence="1">Uncharacterized protein</fullName>
    </submittedName>
</protein>
<evidence type="ECO:0000313" key="2">
    <source>
        <dbReference type="Proteomes" id="UP000005316"/>
    </source>
</evidence>
<gene>
    <name evidence="1" type="ORF">HMPREF9372_0060</name>
</gene>
<name>F9DMN0_9BACL</name>
<comment type="caution">
    <text evidence="1">The sequence shown here is derived from an EMBL/GenBank/DDBJ whole genome shotgun (WGS) entry which is preliminary data.</text>
</comment>
<dbReference type="AlphaFoldDB" id="F9DMN0"/>
<evidence type="ECO:0000313" key="1">
    <source>
        <dbReference type="EMBL" id="EGQ27952.1"/>
    </source>
</evidence>
<proteinExistence type="predicted"/>
<organism evidence="1 2">
    <name type="scientific">Sporosarcina newyorkensis 2681</name>
    <dbReference type="NCBI Taxonomy" id="1027292"/>
    <lineage>
        <taxon>Bacteria</taxon>
        <taxon>Bacillati</taxon>
        <taxon>Bacillota</taxon>
        <taxon>Bacilli</taxon>
        <taxon>Bacillales</taxon>
        <taxon>Caryophanaceae</taxon>
        <taxon>Sporosarcina</taxon>
    </lineage>
</organism>
<accession>F9DMN0</accession>
<sequence>MPLQKAKDFAIETGAKSISQNIAPDQKLKVKLPKVYIDLINELQELLKKAEG</sequence>
<reference evidence="1 2" key="1">
    <citation type="submission" date="2011-04" db="EMBL/GenBank/DDBJ databases">
        <authorList>
            <person name="Muzny D."/>
            <person name="Qin X."/>
            <person name="Deng J."/>
            <person name="Jiang H."/>
            <person name="Liu Y."/>
            <person name="Qu J."/>
            <person name="Song X.-Z."/>
            <person name="Zhang L."/>
            <person name="Thornton R."/>
            <person name="Coyle M."/>
            <person name="Francisco L."/>
            <person name="Jackson L."/>
            <person name="Javaid M."/>
            <person name="Korchina V."/>
            <person name="Kovar C."/>
            <person name="Mata R."/>
            <person name="Mathew T."/>
            <person name="Ngo R."/>
            <person name="Nguyen L."/>
            <person name="Nguyen N."/>
            <person name="Okwuonu G."/>
            <person name="Ongeri F."/>
            <person name="Pham C."/>
            <person name="Simmons D."/>
            <person name="Wilczek-Boney K."/>
            <person name="Hale W."/>
            <person name="Jakkamsetti A."/>
            <person name="Pham P."/>
            <person name="Ruth R."/>
            <person name="San Lucas F."/>
            <person name="Warren J."/>
            <person name="Zhang J."/>
            <person name="Zhao Z."/>
            <person name="Zhou C."/>
            <person name="Zhu D."/>
            <person name="Lee S."/>
            <person name="Bess C."/>
            <person name="Blankenburg K."/>
            <person name="Forbes L."/>
            <person name="Fu Q."/>
            <person name="Gubbala S."/>
            <person name="Hirani K."/>
            <person name="Jayaseelan J.C."/>
            <person name="Lara F."/>
            <person name="Munidasa M."/>
            <person name="Palculict T."/>
            <person name="Patil S."/>
            <person name="Pu L.-L."/>
            <person name="Saada N."/>
            <person name="Tang L."/>
            <person name="Weissenberger G."/>
            <person name="Zhu Y."/>
            <person name="Hemphill L."/>
            <person name="Shang Y."/>
            <person name="Youmans B."/>
            <person name="Ayvaz T."/>
            <person name="Ross M."/>
            <person name="Santibanez J."/>
            <person name="Aqrawi P."/>
            <person name="Gross S."/>
            <person name="Joshi V."/>
            <person name="Fowler G."/>
            <person name="Nazareth L."/>
            <person name="Reid J."/>
            <person name="Worley K."/>
            <person name="Petrosino J."/>
            <person name="Highlander S."/>
            <person name="Gibbs R."/>
        </authorList>
    </citation>
    <scope>NUCLEOTIDE SEQUENCE [LARGE SCALE GENOMIC DNA]</scope>
    <source>
        <strain evidence="1 2">2681</strain>
    </source>
</reference>
<dbReference type="HOGENOM" id="CLU_3084874_0_0_9"/>
<dbReference type="Proteomes" id="UP000005316">
    <property type="component" value="Unassembled WGS sequence"/>
</dbReference>